<comment type="function">
    <text evidence="3">A probable RNA-binding protein.</text>
</comment>
<dbReference type="AlphaFoldDB" id="F8L9Q3"/>
<dbReference type="KEGG" id="sng:SNE_A17160"/>
<keyword evidence="5" id="KW-1185">Reference proteome</keyword>
<comment type="similarity">
    <text evidence="3">Belongs to the KhpA RNA-binding protein family.</text>
</comment>
<protein>
    <recommendedName>
        <fullName evidence="3">RNA-binding protein KhpA</fullName>
    </recommendedName>
    <alternativeName>
        <fullName evidence="3">KH-domain protein A</fullName>
    </alternativeName>
</protein>
<dbReference type="InterPro" id="IPR015946">
    <property type="entry name" value="KH_dom-like_a/b"/>
</dbReference>
<evidence type="ECO:0000313" key="5">
    <source>
        <dbReference type="Proteomes" id="UP000000496"/>
    </source>
</evidence>
<dbReference type="EMBL" id="FR872582">
    <property type="protein sequence ID" value="CCB89593.1"/>
    <property type="molecule type" value="Genomic_DNA"/>
</dbReference>
<dbReference type="OrthoDB" id="9812389at2"/>
<reference key="1">
    <citation type="journal article" date="2011" name="Mol. Biol. Evol.">
        <title>Unity in variety -- the pan-genome of the Chlamydiae.</title>
        <authorList>
            <person name="Collingro A."/>
            <person name="Tischler P."/>
            <person name="Weinmaier T."/>
            <person name="Penz T."/>
            <person name="Heinz E."/>
            <person name="Brunham R.C."/>
            <person name="Read T.D."/>
            <person name="Bavoil P.M."/>
            <person name="Sachse K."/>
            <person name="Kahane S."/>
            <person name="Friedman M.G."/>
            <person name="Rattei T."/>
            <person name="Myers G.S.A."/>
            <person name="Horn M."/>
        </authorList>
    </citation>
    <scope>NUCLEOTIDE SEQUENCE</scope>
    <source>
        <strain>Z</strain>
    </source>
</reference>
<dbReference type="GO" id="GO:0003723">
    <property type="term" value="F:RNA binding"/>
    <property type="evidence" value="ECO:0007669"/>
    <property type="project" value="UniProtKB-UniRule"/>
</dbReference>
<dbReference type="SUPFAM" id="SSF54814">
    <property type="entry name" value="Prokaryotic type KH domain (KH-domain type II)"/>
    <property type="match status" value="1"/>
</dbReference>
<reference evidence="4 5" key="2">
    <citation type="journal article" date="2011" name="Mol. Biol. Evol.">
        <title>Unity in variety--the pan-genome of the Chlamydiae.</title>
        <authorList>
            <person name="Collingro A."/>
            <person name="Tischler P."/>
            <person name="Weinmaier T."/>
            <person name="Penz T."/>
            <person name="Heinz E."/>
            <person name="Brunham R.C."/>
            <person name="Read T.D."/>
            <person name="Bavoil P.M."/>
            <person name="Sachse K."/>
            <person name="Kahane S."/>
            <person name="Friedman M.G."/>
            <person name="Rattei T."/>
            <person name="Myers G.S."/>
            <person name="Horn M."/>
        </authorList>
    </citation>
    <scope>NUCLEOTIDE SEQUENCE [LARGE SCALE GENOMIC DNA]</scope>
    <source>
        <strain evidence="5">ATCC VR-1471 / Z</strain>
    </source>
</reference>
<gene>
    <name evidence="3" type="primary">khpA</name>
    <name evidence="4" type="ordered locus">SNE_A17160</name>
</gene>
<evidence type="ECO:0000256" key="1">
    <source>
        <dbReference type="ARBA" id="ARBA00022490"/>
    </source>
</evidence>
<organism evidence="4 5">
    <name type="scientific">Simkania negevensis (strain ATCC VR-1471 / DSM 27360 / Z)</name>
    <dbReference type="NCBI Taxonomy" id="331113"/>
    <lineage>
        <taxon>Bacteria</taxon>
        <taxon>Pseudomonadati</taxon>
        <taxon>Chlamydiota</taxon>
        <taxon>Chlamydiia</taxon>
        <taxon>Parachlamydiales</taxon>
        <taxon>Simkaniaceae</taxon>
        <taxon>Simkania</taxon>
    </lineage>
</organism>
<dbReference type="PANTHER" id="PTHR34654">
    <property type="entry name" value="UPF0109 PROTEIN SCO5592"/>
    <property type="match status" value="1"/>
</dbReference>
<evidence type="ECO:0000256" key="3">
    <source>
        <dbReference type="HAMAP-Rule" id="MF_00088"/>
    </source>
</evidence>
<accession>F8L9Q3</accession>
<keyword evidence="2 3" id="KW-0694">RNA-binding</keyword>
<dbReference type="InterPro" id="IPR020627">
    <property type="entry name" value="KhpA"/>
</dbReference>
<proteinExistence type="inferred from homology"/>
<comment type="subcellular location">
    <subcellularLocation>
        <location evidence="3">Cytoplasm</location>
    </subcellularLocation>
</comment>
<dbReference type="eggNOG" id="COG1837">
    <property type="taxonomic scope" value="Bacteria"/>
</dbReference>
<name>F8L9Q3_SIMNZ</name>
<dbReference type="GO" id="GO:0005737">
    <property type="term" value="C:cytoplasm"/>
    <property type="evidence" value="ECO:0007669"/>
    <property type="project" value="UniProtKB-SubCell"/>
</dbReference>
<dbReference type="PROSITE" id="PS50084">
    <property type="entry name" value="KH_TYPE_1"/>
    <property type="match status" value="1"/>
</dbReference>
<dbReference type="Gene3D" id="3.30.300.20">
    <property type="match status" value="1"/>
</dbReference>
<dbReference type="Pfam" id="PF13083">
    <property type="entry name" value="KH_KhpA-B"/>
    <property type="match status" value="1"/>
</dbReference>
<dbReference type="CDD" id="cd22533">
    <property type="entry name" value="KH-II_YlqC-like"/>
    <property type="match status" value="1"/>
</dbReference>
<dbReference type="RefSeq" id="WP_013944059.1">
    <property type="nucleotide sequence ID" value="NC_015713.1"/>
</dbReference>
<dbReference type="NCBIfam" id="NF002201">
    <property type="entry name" value="PRK01064.1"/>
    <property type="match status" value="1"/>
</dbReference>
<dbReference type="PANTHER" id="PTHR34654:SF1">
    <property type="entry name" value="RNA-BINDING PROTEIN KHPA"/>
    <property type="match status" value="1"/>
</dbReference>
<sequence length="76" mass="8543">MEEFVSYLIKNLVDRPDDVKISVFDGEKSTVVEIVVDNEDVAKLVGRQGRTIKALRTIAMTVAARIGRKVRLEIVQ</sequence>
<dbReference type="Proteomes" id="UP000000496">
    <property type="component" value="Chromosome gsn.131"/>
</dbReference>
<keyword evidence="1 3" id="KW-0963">Cytoplasm</keyword>
<evidence type="ECO:0000313" key="4">
    <source>
        <dbReference type="EMBL" id="CCB89593.1"/>
    </source>
</evidence>
<dbReference type="HAMAP" id="MF_00088">
    <property type="entry name" value="KhpA"/>
    <property type="match status" value="1"/>
</dbReference>
<dbReference type="InterPro" id="IPR009019">
    <property type="entry name" value="KH_sf_prok-type"/>
</dbReference>
<evidence type="ECO:0000256" key="2">
    <source>
        <dbReference type="ARBA" id="ARBA00022884"/>
    </source>
</evidence>
<dbReference type="STRING" id="331113.SNE_A17160"/>
<dbReference type="HOGENOM" id="CLU_132074_1_0_0"/>